<keyword evidence="3 7" id="KW-0547">Nucleotide-binding</keyword>
<comment type="domain">
    <text evidence="7">Comprises of two domains. The C-terminal domain contains the binding site for glutamine and catalyzes the hydrolysis of this substrate to glutamate and ammonia. The N-terminal domain is anticipated to bind ATP and cobyrinate and catalyzes the ultimate synthesis of the diamide product. The ammonia produced via the glutaminase domain is probably translocated to the adjacent domain via a molecular tunnel, where it reacts with an activated intermediate.</text>
</comment>
<dbReference type="InterPro" id="IPR004484">
    <property type="entry name" value="CbiA/CobB_synth"/>
</dbReference>
<dbReference type="AlphaFoldDB" id="A0A9P2LM11"/>
<gene>
    <name evidence="10" type="primary">cobB</name>
    <name evidence="7" type="synonym">cbiA</name>
    <name evidence="10" type="ORF">CLG_B0260</name>
</gene>
<dbReference type="RefSeq" id="WP_003378988.1">
    <property type="nucleotide sequence ID" value="NZ_ACSJ01000001.1"/>
</dbReference>
<dbReference type="InterPro" id="IPR029062">
    <property type="entry name" value="Class_I_gatase-like"/>
</dbReference>
<dbReference type="Pfam" id="PF07685">
    <property type="entry name" value="GATase_3"/>
    <property type="match status" value="1"/>
</dbReference>
<dbReference type="GO" id="GO:0009236">
    <property type="term" value="P:cobalamin biosynthetic process"/>
    <property type="evidence" value="ECO:0007669"/>
    <property type="project" value="UniProtKB-UniRule"/>
</dbReference>
<comment type="similarity">
    <text evidence="7">Belongs to the CobB/CbiA family.</text>
</comment>
<protein>
    <recommendedName>
        <fullName evidence="7">Cobyrinate a,c-diamide synthase</fullName>
        <ecNumber evidence="7">6.3.5.11</ecNumber>
    </recommendedName>
    <alternativeName>
        <fullName evidence="7">Cobyrinic acid a,c-diamide synthetase</fullName>
    </alternativeName>
</protein>
<dbReference type="PANTHER" id="PTHR43873">
    <property type="entry name" value="COBYRINATE A,C-DIAMIDE SYNTHASE"/>
    <property type="match status" value="1"/>
</dbReference>
<dbReference type="Proteomes" id="UP000006160">
    <property type="component" value="Unassembled WGS sequence"/>
</dbReference>
<dbReference type="Gene3D" id="3.40.50.880">
    <property type="match status" value="1"/>
</dbReference>
<organism evidence="10 11">
    <name type="scientific">Clostridium botulinum D str. 1873</name>
    <dbReference type="NCBI Taxonomy" id="592027"/>
    <lineage>
        <taxon>Bacteria</taxon>
        <taxon>Bacillati</taxon>
        <taxon>Bacillota</taxon>
        <taxon>Clostridia</taxon>
        <taxon>Eubacteriales</taxon>
        <taxon>Clostridiaceae</taxon>
        <taxon>Clostridium</taxon>
    </lineage>
</organism>
<dbReference type="InterPro" id="IPR002586">
    <property type="entry name" value="CobQ/CobB/MinD/ParA_Nub-bd_dom"/>
</dbReference>
<evidence type="ECO:0000313" key="11">
    <source>
        <dbReference type="Proteomes" id="UP000006160"/>
    </source>
</evidence>
<evidence type="ECO:0000256" key="3">
    <source>
        <dbReference type="ARBA" id="ARBA00022741"/>
    </source>
</evidence>
<evidence type="ECO:0000313" key="10">
    <source>
        <dbReference type="EMBL" id="EES92077.1"/>
    </source>
</evidence>
<dbReference type="EMBL" id="ACSJ01000001">
    <property type="protein sequence ID" value="EES92077.1"/>
    <property type="molecule type" value="Genomic_DNA"/>
</dbReference>
<sequence length="452" mass="51179">MKGIVISSNSSGGGKTTISLGLMKALKNRGFDIQGYKVGPDYIDTAFHSKITGNCSRNLDLFLMGEEGVKASFSRGKGDYAVIEGVMGLYDGKGVDSNYSTAHIARLLGLPVILVLSPKAQVATLCAEINGIVGFENINIVGVIFNNIGKGYFNLLKKAVEKFCKIKVFGYIPKDERLVIGSRHLGLIQSSEIYELEDKIEYCAELIEEHINLDELLQEFKNCKKFKDNFHMKNLGIKIAIAKDKAFSFYYKENIELLEEIGEVVYFSPLEDKKLPENIDLLYIGGGYPEIFKEELSNNKSLLISIKKALDNGLTCYAECGGLMYLMSSFLEKEHNKEIKYNMVNFFQGSSYMTNRLQNFGYAKATIIQENPILPKEFSINCHEFHRSKIESLDKKIYLVEKEMYDESKRYWSCGYAKNNTVASYAHVHFFGNINFIKYLSNGLRSRRSNFE</sequence>
<dbReference type="SUPFAM" id="SSF52540">
    <property type="entry name" value="P-loop containing nucleoside triphosphate hydrolases"/>
    <property type="match status" value="1"/>
</dbReference>
<evidence type="ECO:0000259" key="8">
    <source>
        <dbReference type="Pfam" id="PF01656"/>
    </source>
</evidence>
<evidence type="ECO:0000256" key="5">
    <source>
        <dbReference type="ARBA" id="ARBA00022842"/>
    </source>
</evidence>
<dbReference type="PANTHER" id="PTHR43873:SF1">
    <property type="entry name" value="COBYRINATE A,C-DIAMIDE SYNTHASE"/>
    <property type="match status" value="1"/>
</dbReference>
<keyword evidence="2 7" id="KW-0436">Ligase</keyword>
<feature type="site" description="Increases nucleophilicity of active site Cys" evidence="7">
    <location>
        <position position="427"/>
    </location>
</feature>
<comment type="pathway">
    <text evidence="7">Cofactor biosynthesis; adenosylcobalamin biosynthesis; cob(II)yrinate a,c-diamide from sirohydrochlorin (anaerobic route): step 10/10.</text>
</comment>
<evidence type="ECO:0000256" key="4">
    <source>
        <dbReference type="ARBA" id="ARBA00022840"/>
    </source>
</evidence>
<dbReference type="SUPFAM" id="SSF52317">
    <property type="entry name" value="Class I glutamine amidotransferase-like"/>
    <property type="match status" value="1"/>
</dbReference>
<dbReference type="Gene3D" id="3.40.50.300">
    <property type="entry name" value="P-loop containing nucleotide triphosphate hydrolases"/>
    <property type="match status" value="1"/>
</dbReference>
<dbReference type="GO" id="GO:0042242">
    <property type="term" value="F:cobyrinic acid a,c-diamide synthase activity"/>
    <property type="evidence" value="ECO:0007669"/>
    <property type="project" value="UniProtKB-UniRule"/>
</dbReference>
<comment type="cofactor">
    <cofactor evidence="1 7">
        <name>Mg(2+)</name>
        <dbReference type="ChEBI" id="CHEBI:18420"/>
    </cofactor>
</comment>
<feature type="active site" description="Nucleophile" evidence="7">
    <location>
        <position position="320"/>
    </location>
</feature>
<evidence type="ECO:0000259" key="9">
    <source>
        <dbReference type="Pfam" id="PF07685"/>
    </source>
</evidence>
<comment type="miscellaneous">
    <text evidence="7">The a and c carboxylates of cobyrinate are activated for nucleophilic attack via formation of a phosphorylated intermediate by ATP. CbiA catalyzes first the amidation of the c-carboxylate, and then that of the a-carboxylate.</text>
</comment>
<keyword evidence="7" id="KW-0169">Cobalamin biosynthesis</keyword>
<evidence type="ECO:0000256" key="7">
    <source>
        <dbReference type="HAMAP-Rule" id="MF_00027"/>
    </source>
</evidence>
<dbReference type="CDD" id="cd05388">
    <property type="entry name" value="CobB_N"/>
    <property type="match status" value="1"/>
</dbReference>
<keyword evidence="5 7" id="KW-0460">Magnesium</keyword>
<dbReference type="InterPro" id="IPR027417">
    <property type="entry name" value="P-loop_NTPase"/>
</dbReference>
<feature type="domain" description="CobB/CobQ-like glutamine amidotransferase" evidence="9">
    <location>
        <begin position="238"/>
        <end position="432"/>
    </location>
</feature>
<dbReference type="CDD" id="cd03130">
    <property type="entry name" value="GATase1_CobB"/>
    <property type="match status" value="1"/>
</dbReference>
<comment type="caution">
    <text evidence="10">The sequence shown here is derived from an EMBL/GenBank/DDBJ whole genome shotgun (WGS) entry which is preliminary data.</text>
</comment>
<keyword evidence="4 7" id="KW-0067">ATP-binding</keyword>
<dbReference type="NCBIfam" id="NF002204">
    <property type="entry name" value="PRK01077.1"/>
    <property type="match status" value="1"/>
</dbReference>
<comment type="function">
    <text evidence="7">Catalyzes the ATP-dependent amidation of the two carboxylate groups at positions a and c of cobyrinate, using either L-glutamine or ammonia as the nitrogen source.</text>
</comment>
<keyword evidence="6 7" id="KW-0315">Glutamine amidotransferase</keyword>
<dbReference type="NCBIfam" id="TIGR00379">
    <property type="entry name" value="cobB"/>
    <property type="match status" value="1"/>
</dbReference>
<evidence type="ECO:0000256" key="1">
    <source>
        <dbReference type="ARBA" id="ARBA00001946"/>
    </source>
</evidence>
<dbReference type="InterPro" id="IPR011698">
    <property type="entry name" value="GATase_3"/>
</dbReference>
<proteinExistence type="inferred from homology"/>
<reference evidence="10 11" key="1">
    <citation type="submission" date="2009-10" db="EMBL/GenBank/DDBJ databases">
        <authorList>
            <person name="Shrivastava S."/>
            <person name="Brinkac L.B."/>
            <person name="Brown J.L."/>
            <person name="Bruce D.B."/>
            <person name="Detter C."/>
            <person name="Green L.D."/>
            <person name="Munk C.A."/>
            <person name="Rogers Y.C."/>
            <person name="Tapia R."/>
            <person name="Saunders E.S."/>
            <person name="Sims D.R."/>
            <person name="Smith L.A."/>
            <person name="Smith T.J."/>
            <person name="Sutton G."/>
            <person name="Brettin T."/>
        </authorList>
    </citation>
    <scope>NUCLEOTIDE SEQUENCE [LARGE SCALE GENOMIC DNA]</scope>
    <source>
        <strain evidence="11">D str. 1873</strain>
    </source>
</reference>
<evidence type="ECO:0000256" key="6">
    <source>
        <dbReference type="ARBA" id="ARBA00022962"/>
    </source>
</evidence>
<dbReference type="GO" id="GO:0005524">
    <property type="term" value="F:ATP binding"/>
    <property type="evidence" value="ECO:0007669"/>
    <property type="project" value="UniProtKB-UniRule"/>
</dbReference>
<dbReference type="EC" id="6.3.5.11" evidence="7"/>
<dbReference type="Pfam" id="PF01656">
    <property type="entry name" value="CbiA"/>
    <property type="match status" value="1"/>
</dbReference>
<evidence type="ECO:0000256" key="2">
    <source>
        <dbReference type="ARBA" id="ARBA00022598"/>
    </source>
</evidence>
<feature type="domain" description="CobQ/CobB/MinD/ParA nucleotide binding" evidence="8">
    <location>
        <begin position="4"/>
        <end position="178"/>
    </location>
</feature>
<comment type="catalytic activity">
    <reaction evidence="7">
        <text>cob(II)yrinate + 2 L-glutamine + 2 ATP + 2 H2O = cob(II)yrinate a,c diamide + 2 L-glutamate + 2 ADP + 2 phosphate + 2 H(+)</text>
        <dbReference type="Rhea" id="RHEA:26289"/>
        <dbReference type="ChEBI" id="CHEBI:15377"/>
        <dbReference type="ChEBI" id="CHEBI:15378"/>
        <dbReference type="ChEBI" id="CHEBI:29985"/>
        <dbReference type="ChEBI" id="CHEBI:30616"/>
        <dbReference type="ChEBI" id="CHEBI:43474"/>
        <dbReference type="ChEBI" id="CHEBI:58359"/>
        <dbReference type="ChEBI" id="CHEBI:58537"/>
        <dbReference type="ChEBI" id="CHEBI:58894"/>
        <dbReference type="ChEBI" id="CHEBI:456216"/>
        <dbReference type="EC" id="6.3.5.11"/>
    </reaction>
</comment>
<dbReference type="PROSITE" id="PS51274">
    <property type="entry name" value="GATASE_COBBQ"/>
    <property type="match status" value="1"/>
</dbReference>
<name>A0A9P2LM11_CLOBO</name>
<dbReference type="HAMAP" id="MF_00027">
    <property type="entry name" value="CobB_CbiA"/>
    <property type="match status" value="1"/>
</dbReference>
<accession>A0A9P2LM11</accession>